<dbReference type="EMBL" id="ML993679">
    <property type="protein sequence ID" value="KAF2158369.1"/>
    <property type="molecule type" value="Genomic_DNA"/>
</dbReference>
<evidence type="ECO:0000313" key="5">
    <source>
        <dbReference type="Proteomes" id="UP000799537"/>
    </source>
</evidence>
<protein>
    <submittedName>
        <fullName evidence="4">Uncharacterized protein</fullName>
    </submittedName>
</protein>
<dbReference type="Proteomes" id="UP000799537">
    <property type="component" value="Unassembled WGS sequence"/>
</dbReference>
<dbReference type="OrthoDB" id="539213at2759"/>
<dbReference type="GO" id="GO:0006511">
    <property type="term" value="P:ubiquitin-dependent protein catabolic process"/>
    <property type="evidence" value="ECO:0007669"/>
    <property type="project" value="TreeGrafter"/>
</dbReference>
<keyword evidence="2 3" id="KW-0040">ANK repeat</keyword>
<dbReference type="PANTHER" id="PTHR24173">
    <property type="entry name" value="ANKYRIN REPEAT CONTAINING"/>
    <property type="match status" value="1"/>
</dbReference>
<keyword evidence="1" id="KW-0677">Repeat</keyword>
<keyword evidence="5" id="KW-1185">Reference proteome</keyword>
<dbReference type="PROSITE" id="PS50088">
    <property type="entry name" value="ANK_REPEAT"/>
    <property type="match status" value="2"/>
</dbReference>
<feature type="repeat" description="ANK" evidence="3">
    <location>
        <begin position="66"/>
        <end position="98"/>
    </location>
</feature>
<sequence>TALWWSAFLGTTELLRTLVTKDPQSLEMKARRDGMSALQVSVREQRFDATVILLENGADVNSVNRFGETALMIAAGSGYAAAVELLCQCGADVNIVDRFGEPALLKAAEQNHIDVVSYLSN</sequence>
<dbReference type="Gene3D" id="1.25.40.20">
    <property type="entry name" value="Ankyrin repeat-containing domain"/>
    <property type="match status" value="2"/>
</dbReference>
<dbReference type="SUPFAM" id="SSF48403">
    <property type="entry name" value="Ankyrin repeat"/>
    <property type="match status" value="1"/>
</dbReference>
<evidence type="ECO:0000313" key="4">
    <source>
        <dbReference type="EMBL" id="KAF2158369.1"/>
    </source>
</evidence>
<feature type="repeat" description="ANK" evidence="3">
    <location>
        <begin position="33"/>
        <end position="65"/>
    </location>
</feature>
<dbReference type="Pfam" id="PF12796">
    <property type="entry name" value="Ank_2"/>
    <property type="match status" value="1"/>
</dbReference>
<dbReference type="PROSITE" id="PS50297">
    <property type="entry name" value="ANK_REP_REGION"/>
    <property type="match status" value="2"/>
</dbReference>
<feature type="non-terminal residue" evidence="4">
    <location>
        <position position="121"/>
    </location>
</feature>
<dbReference type="PANTHER" id="PTHR24173:SF27">
    <property type="entry name" value="ANKYRIN REPEAT AND SOCS BOX PROTEIN 1"/>
    <property type="match status" value="1"/>
</dbReference>
<gene>
    <name evidence="4" type="ORF">M409DRAFT_34233</name>
</gene>
<dbReference type="InterPro" id="IPR002110">
    <property type="entry name" value="Ankyrin_rpt"/>
</dbReference>
<feature type="non-terminal residue" evidence="4">
    <location>
        <position position="1"/>
    </location>
</feature>
<evidence type="ECO:0000256" key="2">
    <source>
        <dbReference type="ARBA" id="ARBA00023043"/>
    </source>
</evidence>
<evidence type="ECO:0000256" key="3">
    <source>
        <dbReference type="PROSITE-ProRule" id="PRU00023"/>
    </source>
</evidence>
<reference evidence="4" key="1">
    <citation type="journal article" date="2020" name="Stud. Mycol.">
        <title>101 Dothideomycetes genomes: a test case for predicting lifestyles and emergence of pathogens.</title>
        <authorList>
            <person name="Haridas S."/>
            <person name="Albert R."/>
            <person name="Binder M."/>
            <person name="Bloem J."/>
            <person name="Labutti K."/>
            <person name="Salamov A."/>
            <person name="Andreopoulos B."/>
            <person name="Baker S."/>
            <person name="Barry K."/>
            <person name="Bills G."/>
            <person name="Bluhm B."/>
            <person name="Cannon C."/>
            <person name="Castanera R."/>
            <person name="Culley D."/>
            <person name="Daum C."/>
            <person name="Ezra D."/>
            <person name="Gonzalez J."/>
            <person name="Henrissat B."/>
            <person name="Kuo A."/>
            <person name="Liang C."/>
            <person name="Lipzen A."/>
            <person name="Lutzoni F."/>
            <person name="Magnuson J."/>
            <person name="Mondo S."/>
            <person name="Nolan M."/>
            <person name="Ohm R."/>
            <person name="Pangilinan J."/>
            <person name="Park H.-J."/>
            <person name="Ramirez L."/>
            <person name="Alfaro M."/>
            <person name="Sun H."/>
            <person name="Tritt A."/>
            <person name="Yoshinaga Y."/>
            <person name="Zwiers L.-H."/>
            <person name="Turgeon B."/>
            <person name="Goodwin S."/>
            <person name="Spatafora J."/>
            <person name="Crous P."/>
            <person name="Grigoriev I."/>
        </authorList>
    </citation>
    <scope>NUCLEOTIDE SEQUENCE</scope>
    <source>
        <strain evidence="4">ATCC 36951</strain>
    </source>
</reference>
<proteinExistence type="predicted"/>
<dbReference type="GeneID" id="54563591"/>
<dbReference type="RefSeq" id="XP_033659258.1">
    <property type="nucleotide sequence ID" value="XM_033810319.1"/>
</dbReference>
<organism evidence="4 5">
    <name type="scientific">Zasmidium cellare ATCC 36951</name>
    <dbReference type="NCBI Taxonomy" id="1080233"/>
    <lineage>
        <taxon>Eukaryota</taxon>
        <taxon>Fungi</taxon>
        <taxon>Dikarya</taxon>
        <taxon>Ascomycota</taxon>
        <taxon>Pezizomycotina</taxon>
        <taxon>Dothideomycetes</taxon>
        <taxon>Dothideomycetidae</taxon>
        <taxon>Mycosphaerellales</taxon>
        <taxon>Mycosphaerellaceae</taxon>
        <taxon>Zasmidium</taxon>
    </lineage>
</organism>
<evidence type="ECO:0000256" key="1">
    <source>
        <dbReference type="ARBA" id="ARBA00022737"/>
    </source>
</evidence>
<name>A0A6A6BXV5_ZASCE</name>
<accession>A0A6A6BXV5</accession>
<dbReference type="GO" id="GO:0000151">
    <property type="term" value="C:ubiquitin ligase complex"/>
    <property type="evidence" value="ECO:0007669"/>
    <property type="project" value="TreeGrafter"/>
</dbReference>
<dbReference type="SMART" id="SM00248">
    <property type="entry name" value="ANK"/>
    <property type="match status" value="2"/>
</dbReference>
<dbReference type="AlphaFoldDB" id="A0A6A6BXV5"/>
<dbReference type="InterPro" id="IPR036770">
    <property type="entry name" value="Ankyrin_rpt-contain_sf"/>
</dbReference>